<proteinExistence type="predicted"/>
<sequence>LEYDEEDYCRRIGAWPARPGQEQYDWEEPRTVESGMGPTVNGTPVKLDATTHRVDRLRLKGASQ</sequence>
<reference evidence="2" key="1">
    <citation type="journal article" date="2015" name="Nature">
        <title>Complex archaea that bridge the gap between prokaryotes and eukaryotes.</title>
        <authorList>
            <person name="Spang A."/>
            <person name="Saw J.H."/>
            <person name="Jorgensen S.L."/>
            <person name="Zaremba-Niedzwiedzka K."/>
            <person name="Martijn J."/>
            <person name="Lind A.E."/>
            <person name="van Eijk R."/>
            <person name="Schleper C."/>
            <person name="Guy L."/>
            <person name="Ettema T.J."/>
        </authorList>
    </citation>
    <scope>NUCLEOTIDE SEQUENCE</scope>
</reference>
<evidence type="ECO:0000313" key="2">
    <source>
        <dbReference type="EMBL" id="KKK53122.1"/>
    </source>
</evidence>
<dbReference type="EMBL" id="LAZR01066665">
    <property type="protein sequence ID" value="KKK53122.1"/>
    <property type="molecule type" value="Genomic_DNA"/>
</dbReference>
<comment type="caution">
    <text evidence="2">The sequence shown here is derived from an EMBL/GenBank/DDBJ whole genome shotgun (WGS) entry which is preliminary data.</text>
</comment>
<feature type="non-terminal residue" evidence="2">
    <location>
        <position position="1"/>
    </location>
</feature>
<feature type="region of interest" description="Disordered" evidence="1">
    <location>
        <begin position="31"/>
        <end position="64"/>
    </location>
</feature>
<accession>A0A0F8W8H4</accession>
<name>A0A0F8W8H4_9ZZZZ</name>
<evidence type="ECO:0000256" key="1">
    <source>
        <dbReference type="SAM" id="MobiDB-lite"/>
    </source>
</evidence>
<dbReference type="AlphaFoldDB" id="A0A0F8W8H4"/>
<organism evidence="2">
    <name type="scientific">marine sediment metagenome</name>
    <dbReference type="NCBI Taxonomy" id="412755"/>
    <lineage>
        <taxon>unclassified sequences</taxon>
        <taxon>metagenomes</taxon>
        <taxon>ecological metagenomes</taxon>
    </lineage>
</organism>
<protein>
    <submittedName>
        <fullName evidence="2">Uncharacterized protein</fullName>
    </submittedName>
</protein>
<gene>
    <name evidence="2" type="ORF">LCGC14_3097940</name>
</gene>
<feature type="compositionally biased region" description="Basic and acidic residues" evidence="1">
    <location>
        <begin position="49"/>
        <end position="58"/>
    </location>
</feature>